<organism evidence="1 2">
    <name type="scientific">Flavobacterium sedimenticola</name>
    <dbReference type="NCBI Taxonomy" id="3043286"/>
    <lineage>
        <taxon>Bacteria</taxon>
        <taxon>Pseudomonadati</taxon>
        <taxon>Bacteroidota</taxon>
        <taxon>Flavobacteriia</taxon>
        <taxon>Flavobacteriales</taxon>
        <taxon>Flavobacteriaceae</taxon>
        <taxon>Flavobacterium</taxon>
    </lineage>
</organism>
<keyword evidence="2" id="KW-1185">Reference proteome</keyword>
<accession>A0ABT6XRK7</accession>
<dbReference type="Proteomes" id="UP001230035">
    <property type="component" value="Unassembled WGS sequence"/>
</dbReference>
<dbReference type="RefSeq" id="WP_283239366.1">
    <property type="nucleotide sequence ID" value="NZ_JASGBP010000005.1"/>
</dbReference>
<gene>
    <name evidence="1" type="ORF">QHT84_09725</name>
</gene>
<comment type="caution">
    <text evidence="1">The sequence shown here is derived from an EMBL/GenBank/DDBJ whole genome shotgun (WGS) entry which is preliminary data.</text>
</comment>
<protein>
    <recommendedName>
        <fullName evidence="3">AlgX/AlgJ SGNH hydrolase-like domain-containing protein</fullName>
    </recommendedName>
</protein>
<reference evidence="1 2" key="1">
    <citation type="submission" date="2023-05" db="EMBL/GenBank/DDBJ databases">
        <title>Flavobacterium sedimenti sp. nov., isolated from the sediment.</title>
        <authorList>
            <person name="Wu N."/>
        </authorList>
    </citation>
    <scope>NUCLEOTIDE SEQUENCE [LARGE SCALE GENOMIC DNA]</scope>
    <source>
        <strain evidence="1 2">YZ-48</strain>
    </source>
</reference>
<proteinExistence type="predicted"/>
<evidence type="ECO:0000313" key="2">
    <source>
        <dbReference type="Proteomes" id="UP001230035"/>
    </source>
</evidence>
<evidence type="ECO:0008006" key="3">
    <source>
        <dbReference type="Google" id="ProtNLM"/>
    </source>
</evidence>
<evidence type="ECO:0000313" key="1">
    <source>
        <dbReference type="EMBL" id="MDI9257691.1"/>
    </source>
</evidence>
<dbReference type="EMBL" id="JASGBP010000005">
    <property type="protein sequence ID" value="MDI9257691.1"/>
    <property type="molecule type" value="Genomic_DNA"/>
</dbReference>
<name>A0ABT6XRK7_9FLAO</name>
<sequence>MKKFLQSLLLFCAIGIVIGEIIVRVFSLSIDVHQFYLDKDHLIKNYPNQMGHMGPTHQWVINKYGEFGYEPQSLENLITVIGDSYIANTMNPPECHQANYLSQLGTGYNFYPSARAGASFIEMMEKAKSLESLHPKYQLLYVHHGDFIESVTEIKRNPFTVQLTLKTGEIKYAKPTSGKVKEAIYNFKFIYFLYRNYLFKLGNNDDATNNRVLLKGKKIDYNLINELLVETGKRYRIQNIVLVFSPDTDPKVIDMAGKNGFHYFQLQTDDYKSWQMPKDSHWSCYGHQEVAKQVAQYLQQQSESIP</sequence>